<dbReference type="PANTHER" id="PTHR43666">
    <property type="entry name" value="TLDD PROTEIN"/>
    <property type="match status" value="1"/>
</dbReference>
<dbReference type="AlphaFoldDB" id="A0A4Y3RSQ2"/>
<reference evidence="3 4" key="1">
    <citation type="submission" date="2019-06" db="EMBL/GenBank/DDBJ databases">
        <title>Whole genome shotgun sequence of Streptomyces gardneri NBRC 12865.</title>
        <authorList>
            <person name="Hosoyama A."/>
            <person name="Uohara A."/>
            <person name="Ohji S."/>
            <person name="Ichikawa N."/>
        </authorList>
    </citation>
    <scope>NUCLEOTIDE SEQUENCE [LARGE SCALE GENOMIC DNA]</scope>
    <source>
        <strain evidence="3 4">NBRC 12865</strain>
    </source>
</reference>
<dbReference type="Proteomes" id="UP000315226">
    <property type="component" value="Unassembled WGS sequence"/>
</dbReference>
<name>A0A4Y3RSQ2_9ACTN</name>
<organism evidence="3 4">
    <name type="scientific">Streptomyces gardneri</name>
    <dbReference type="NCBI Taxonomy" id="66892"/>
    <lineage>
        <taxon>Bacteria</taxon>
        <taxon>Bacillati</taxon>
        <taxon>Actinomycetota</taxon>
        <taxon>Actinomycetes</taxon>
        <taxon>Kitasatosporales</taxon>
        <taxon>Streptomycetaceae</taxon>
        <taxon>Streptomyces</taxon>
    </lineage>
</organism>
<dbReference type="PANTHER" id="PTHR43666:SF1">
    <property type="entry name" value="CONSERVED PROTEIN"/>
    <property type="match status" value="1"/>
</dbReference>
<dbReference type="RefSeq" id="WP_141300998.1">
    <property type="nucleotide sequence ID" value="NZ_BJMN01000049.1"/>
</dbReference>
<proteinExistence type="predicted"/>
<sequence length="463" mass="49254">MSRVSKPYEIVERALELSRADGCVVIADEESSANLRWAGNALTTNGVTRGRTLTVIATVDGAQGTASGVVSRSAVTVDDLEPLVRAAEAAARAAGPAEDAQPLVEGVPSSPDFTDAPVETSSAVFADFAPALGEAFARALAGGRELYGFANHEMTSTYLGTSTGLRLRHDQPNGTLELNAKSPDRSRSAWAGRSTRDFKDVDPAALDAELATRLGWAERRIELPAGRYETLLPPTAVADLMIYQLWSSTARDAVEGRTVFSKPGGGTRLGETLSPLPLTLRSDPNEPGLESAPFVIAHSSGDDSSVFDNGLPVGPIDWVKAGSLAHLITTRHTAGLTRLPVAPGAGNLILDGGGERSLEEMVASTERGLLLTCLWYIREVDPATLLLTGLTRDGVYLVENGEVVGEVNNFRFNESPVDLLSRASEAGRTEKTLPREWSDWFTRAAMPALRVPDFNMSSVSKGV</sequence>
<dbReference type="GO" id="GO:0008237">
    <property type="term" value="F:metallopeptidase activity"/>
    <property type="evidence" value="ECO:0007669"/>
    <property type="project" value="InterPro"/>
</dbReference>
<protein>
    <submittedName>
        <fullName evidence="3">Peptidase</fullName>
    </submittedName>
</protein>
<dbReference type="InterPro" id="IPR036059">
    <property type="entry name" value="TldD/PmbA_sf"/>
</dbReference>
<feature type="region of interest" description="Disordered" evidence="1">
    <location>
        <begin position="171"/>
        <end position="193"/>
    </location>
</feature>
<dbReference type="SUPFAM" id="SSF111283">
    <property type="entry name" value="Putative modulator of DNA gyrase, PmbA/TldD"/>
    <property type="match status" value="1"/>
</dbReference>
<gene>
    <name evidence="3" type="ORF">SGA01_65360</name>
</gene>
<feature type="region of interest" description="Disordered" evidence="1">
    <location>
        <begin position="91"/>
        <end position="115"/>
    </location>
</feature>
<dbReference type="InterPro" id="IPR035068">
    <property type="entry name" value="TldD/PmbA_N"/>
</dbReference>
<dbReference type="Pfam" id="PF19289">
    <property type="entry name" value="PmbA_TldD_3rd"/>
    <property type="match status" value="1"/>
</dbReference>
<dbReference type="EMBL" id="BJMN01000049">
    <property type="protein sequence ID" value="GEB60931.1"/>
    <property type="molecule type" value="Genomic_DNA"/>
</dbReference>
<evidence type="ECO:0000259" key="2">
    <source>
        <dbReference type="Pfam" id="PF19289"/>
    </source>
</evidence>
<evidence type="ECO:0000313" key="3">
    <source>
        <dbReference type="EMBL" id="GEB60931.1"/>
    </source>
</evidence>
<feature type="compositionally biased region" description="Low complexity" evidence="1">
    <location>
        <begin position="91"/>
        <end position="100"/>
    </location>
</feature>
<dbReference type="InterPro" id="IPR045569">
    <property type="entry name" value="Metalloprtase-TldD/E_C"/>
</dbReference>
<comment type="caution">
    <text evidence="3">The sequence shown here is derived from an EMBL/GenBank/DDBJ whole genome shotgun (WGS) entry which is preliminary data.</text>
</comment>
<feature type="domain" description="Metalloprotease TldD/E C-terminal" evidence="2">
    <location>
        <begin position="226"/>
        <end position="457"/>
    </location>
</feature>
<dbReference type="Gene3D" id="3.30.2290.10">
    <property type="entry name" value="PmbA/TldD superfamily"/>
    <property type="match status" value="1"/>
</dbReference>
<evidence type="ECO:0000313" key="4">
    <source>
        <dbReference type="Proteomes" id="UP000315226"/>
    </source>
</evidence>
<dbReference type="GO" id="GO:0006508">
    <property type="term" value="P:proteolysis"/>
    <property type="evidence" value="ECO:0007669"/>
    <property type="project" value="InterPro"/>
</dbReference>
<evidence type="ECO:0000256" key="1">
    <source>
        <dbReference type="SAM" id="MobiDB-lite"/>
    </source>
</evidence>
<keyword evidence="4" id="KW-1185">Reference proteome</keyword>
<dbReference type="OrthoDB" id="9763230at2"/>
<accession>A0A4Y3RSQ2</accession>